<dbReference type="Proteomes" id="UP000253273">
    <property type="component" value="Chromosome"/>
</dbReference>
<reference evidence="2 3" key="1">
    <citation type="submission" date="2018-07" db="EMBL/GenBank/DDBJ databases">
        <title>Genome sequences of Haloplanus sp. CBA1113.</title>
        <authorList>
            <person name="Kim Y.B."/>
            <person name="Roh S.W."/>
        </authorList>
    </citation>
    <scope>NUCLEOTIDE SEQUENCE [LARGE SCALE GENOMIC DNA]</scope>
    <source>
        <strain evidence="2 3">CBA1113</strain>
    </source>
</reference>
<gene>
    <name evidence="2" type="ORF">DU500_02560</name>
</gene>
<dbReference type="InterPro" id="IPR023753">
    <property type="entry name" value="FAD/NAD-binding_dom"/>
</dbReference>
<dbReference type="PANTHER" id="PTHR43755:SF1">
    <property type="entry name" value="FAD-DEPENDENT PYRIDINE NUCLEOTIDE-DISULPHIDE OXIDOREDUCTASE"/>
    <property type="match status" value="1"/>
</dbReference>
<dbReference type="SUPFAM" id="SSF51905">
    <property type="entry name" value="FAD/NAD(P)-binding domain"/>
    <property type="match status" value="2"/>
</dbReference>
<dbReference type="AlphaFoldDB" id="A0A345DZN0"/>
<dbReference type="Pfam" id="PF07992">
    <property type="entry name" value="Pyr_redox_2"/>
    <property type="match status" value="1"/>
</dbReference>
<sequence>MTARIVVLGGGTGGTVLANKLASKLDDELDRGDAEVTLIDETGVHVYKPVWLYVAFGDADPAEGRRPLDDLLHREVRLRTGRVTDIDTDAKRLTVDGTSGLDYDHLVVATGARLVPDRIPGLVEGAHDFYSEAGAERLREALAAFDGGRLVLSVAGMPHMCPAAPVEFTLMVEDWLHERGLRDASEVVYTAPTERSHKLPPVADWADERFDARGVESYTGFAVERVDPEERTLHAADGRALDYDLLVTIPPHAGVDLVTEAGLGDDGWVETDPRTLEAARADDVYAIGDTTDIERPMAGSVAHYQAGVVADRIAARVRGHRPTATYDGKVLCFLEAGMDEATFVSFDYDSLPDLREESTLVHWAKGAYNESYWLTARGLI</sequence>
<organism evidence="2 3">
    <name type="scientific">Haloplanus rubicundus</name>
    <dbReference type="NCBI Taxonomy" id="1547898"/>
    <lineage>
        <taxon>Archaea</taxon>
        <taxon>Methanobacteriati</taxon>
        <taxon>Methanobacteriota</taxon>
        <taxon>Stenosarchaea group</taxon>
        <taxon>Halobacteria</taxon>
        <taxon>Halobacteriales</taxon>
        <taxon>Haloferacaceae</taxon>
        <taxon>Haloplanus</taxon>
    </lineage>
</organism>
<proteinExistence type="predicted"/>
<dbReference type="OrthoDB" id="38899at2157"/>
<evidence type="ECO:0000313" key="3">
    <source>
        <dbReference type="Proteomes" id="UP000253273"/>
    </source>
</evidence>
<protein>
    <submittedName>
        <fullName evidence="2">NAD(P)/FAD-dependent oxidoreductase</fullName>
    </submittedName>
</protein>
<keyword evidence="3" id="KW-1185">Reference proteome</keyword>
<dbReference type="GeneID" id="37282231"/>
<evidence type="ECO:0000313" key="2">
    <source>
        <dbReference type="EMBL" id="AXG05402.1"/>
    </source>
</evidence>
<dbReference type="GO" id="GO:0016491">
    <property type="term" value="F:oxidoreductase activity"/>
    <property type="evidence" value="ECO:0007669"/>
    <property type="project" value="InterPro"/>
</dbReference>
<name>A0A345DZN0_9EURY</name>
<accession>A0A345DZN0</accession>
<dbReference type="PANTHER" id="PTHR43755">
    <property type="match status" value="1"/>
</dbReference>
<feature type="domain" description="FAD/NAD(P)-binding" evidence="1">
    <location>
        <begin position="4"/>
        <end position="306"/>
    </location>
</feature>
<dbReference type="InterPro" id="IPR052541">
    <property type="entry name" value="SQRD"/>
</dbReference>
<dbReference type="InterPro" id="IPR036188">
    <property type="entry name" value="FAD/NAD-bd_sf"/>
</dbReference>
<dbReference type="KEGG" id="haj:DU500_02560"/>
<dbReference type="Gene3D" id="3.50.50.60">
    <property type="entry name" value="FAD/NAD(P)-binding domain"/>
    <property type="match status" value="2"/>
</dbReference>
<dbReference type="EMBL" id="CP031150">
    <property type="protein sequence ID" value="AXG05402.1"/>
    <property type="molecule type" value="Genomic_DNA"/>
</dbReference>
<evidence type="ECO:0000259" key="1">
    <source>
        <dbReference type="Pfam" id="PF07992"/>
    </source>
</evidence>
<dbReference type="RefSeq" id="WP_114584552.1">
    <property type="nucleotide sequence ID" value="NZ_CP031150.1"/>
</dbReference>